<evidence type="ECO:0000313" key="2">
    <source>
        <dbReference type="EMBL" id="MEB3750429.1"/>
    </source>
</evidence>
<accession>A0ABU6BET5</accession>
<evidence type="ECO:0000256" key="1">
    <source>
        <dbReference type="SAM" id="Phobius"/>
    </source>
</evidence>
<dbReference type="Proteomes" id="UP000029267">
    <property type="component" value="Unassembled WGS sequence"/>
</dbReference>
<dbReference type="EMBL" id="JPYA02000001">
    <property type="protein sequence ID" value="MEB3750429.1"/>
    <property type="molecule type" value="Genomic_DNA"/>
</dbReference>
<proteinExistence type="predicted"/>
<keyword evidence="1" id="KW-0472">Membrane</keyword>
<organism evidence="2 3">
    <name type="scientific">Geobacillus icigianus</name>
    <dbReference type="NCBI Taxonomy" id="1430331"/>
    <lineage>
        <taxon>Bacteria</taxon>
        <taxon>Bacillati</taxon>
        <taxon>Bacillota</taxon>
        <taxon>Bacilli</taxon>
        <taxon>Bacillales</taxon>
        <taxon>Anoxybacillaceae</taxon>
        <taxon>Geobacillus</taxon>
    </lineage>
</organism>
<gene>
    <name evidence="2" type="ORF">EP10_001268</name>
</gene>
<protein>
    <submittedName>
        <fullName evidence="2">Uncharacterized protein</fullName>
    </submittedName>
</protein>
<keyword evidence="3" id="KW-1185">Reference proteome</keyword>
<keyword evidence="1" id="KW-0812">Transmembrane</keyword>
<name>A0ABU6BET5_9BACL</name>
<feature type="transmembrane region" description="Helical" evidence="1">
    <location>
        <begin position="35"/>
        <end position="55"/>
    </location>
</feature>
<keyword evidence="1" id="KW-1133">Transmembrane helix</keyword>
<reference evidence="2 3" key="1">
    <citation type="journal article" date="2014" name="Genome Announc.">
        <title>Draft Genome Sequence of Geobacillus icigianus Strain G1w1T Isolated from Hot Springs in the Valley of Geysers, Kamchatka (Russian Federation).</title>
        <authorList>
            <person name="Bryanskaya A.V."/>
            <person name="Rozanov A.S."/>
            <person name="Logacheva M.D."/>
            <person name="Kotenko A.V."/>
            <person name="Peltek S.E."/>
        </authorList>
    </citation>
    <scope>NUCLEOTIDE SEQUENCE [LARGE SCALE GENOMIC DNA]</scope>
    <source>
        <strain evidence="2 3">G1w1</strain>
    </source>
</reference>
<sequence length="155" mass="17280">MFFLIHFDTVRVSRPAYYENKGERRMTRGKKLNKFSLIVSSLGLSLLIGASVLAASSIARIDSSHLDASGSSISVGDGVLNEVTYQNNSHIDFYAIVSREVIGFDPEVFNRRVYDYEEGSVYNLKVTNGKYYPRSKWAGESGAAYANGLTYIENQ</sequence>
<evidence type="ECO:0000313" key="3">
    <source>
        <dbReference type="Proteomes" id="UP000029267"/>
    </source>
</evidence>
<comment type="caution">
    <text evidence="2">The sequence shown here is derived from an EMBL/GenBank/DDBJ whole genome shotgun (WGS) entry which is preliminary data.</text>
</comment>